<reference evidence="2 3" key="1">
    <citation type="submission" date="2019-09" db="EMBL/GenBank/DDBJ databases">
        <title>Phylogeny of genus Pseudoclavibacter and closely related genus.</title>
        <authorList>
            <person name="Li Y."/>
        </authorList>
    </citation>
    <scope>NUCLEOTIDE SEQUENCE [LARGE SCALE GENOMIC DNA]</scope>
    <source>
        <strain evidence="2 3">THG-MD12</strain>
    </source>
</reference>
<feature type="transmembrane region" description="Helical" evidence="1">
    <location>
        <begin position="161"/>
        <end position="183"/>
    </location>
</feature>
<keyword evidence="1" id="KW-0472">Membrane</keyword>
<evidence type="ECO:0000256" key="1">
    <source>
        <dbReference type="SAM" id="Phobius"/>
    </source>
</evidence>
<name>A0A7J5AXN1_9MICO</name>
<feature type="transmembrane region" description="Helical" evidence="1">
    <location>
        <begin position="364"/>
        <end position="382"/>
    </location>
</feature>
<dbReference type="Pfam" id="PF07690">
    <property type="entry name" value="MFS_1"/>
    <property type="match status" value="1"/>
</dbReference>
<dbReference type="InterPro" id="IPR011701">
    <property type="entry name" value="MFS"/>
</dbReference>
<gene>
    <name evidence="2" type="ORF">F8O03_16830</name>
</gene>
<dbReference type="RefSeq" id="WP_151424897.1">
    <property type="nucleotide sequence ID" value="NZ_WBJX01000007.1"/>
</dbReference>
<feature type="transmembrane region" description="Helical" evidence="1">
    <location>
        <begin position="72"/>
        <end position="93"/>
    </location>
</feature>
<dbReference type="InterPro" id="IPR036259">
    <property type="entry name" value="MFS_trans_sf"/>
</dbReference>
<evidence type="ECO:0000313" key="3">
    <source>
        <dbReference type="Proteomes" id="UP000490386"/>
    </source>
</evidence>
<feature type="transmembrane region" description="Helical" evidence="1">
    <location>
        <begin position="105"/>
        <end position="126"/>
    </location>
</feature>
<dbReference type="Proteomes" id="UP000490386">
    <property type="component" value="Unassembled WGS sequence"/>
</dbReference>
<protein>
    <submittedName>
        <fullName evidence="2">MFS transporter</fullName>
    </submittedName>
</protein>
<dbReference type="OrthoDB" id="5104181at2"/>
<feature type="transmembrane region" description="Helical" evidence="1">
    <location>
        <begin position="133"/>
        <end position="155"/>
    </location>
</feature>
<sequence length="392" mass="38953">MTNPSTRERALAALAALAFGFMIAGANSINPLLPMLRVEVPLGPLGVSLTFVAYVSAAVLTLLVVGFSRVRVSPGAALIVALLVAACANALLASPVDWQILAGRAATGIAVGLATGGAAGLVVEVLQGRGRGLAATGNLVGAVVGTAIAQGVAAVESTAGVTLMYVTGAGVSLLLAVALLLLLRARAGARVPQGEPPRSTTDAAPSHRLTRADVGTILRAAIVWTGLSAGVVYAPTIFADAAMPAAQFAGSVTMLVAAAIAQLGSAPLGRLLPRASGHLAFAVGAALAVASVLTTSNALAFIALALVGRGGAVAYRTSLVHLTRGAAPKLQSVLASKFAVATYAASASAVLTIGLLGGVLPTEIVLAVFATLLSLAALLMHWRAPRLRDLSG</sequence>
<dbReference type="GO" id="GO:0022857">
    <property type="term" value="F:transmembrane transporter activity"/>
    <property type="evidence" value="ECO:0007669"/>
    <property type="project" value="InterPro"/>
</dbReference>
<feature type="transmembrane region" description="Helical" evidence="1">
    <location>
        <begin position="44"/>
        <end position="65"/>
    </location>
</feature>
<feature type="transmembrane region" description="Helical" evidence="1">
    <location>
        <begin position="275"/>
        <end position="293"/>
    </location>
</feature>
<evidence type="ECO:0000313" key="2">
    <source>
        <dbReference type="EMBL" id="KAB1636188.1"/>
    </source>
</evidence>
<keyword evidence="3" id="KW-1185">Reference proteome</keyword>
<feature type="transmembrane region" description="Helical" evidence="1">
    <location>
        <begin position="338"/>
        <end position="358"/>
    </location>
</feature>
<accession>A0A7J5AXN1</accession>
<feature type="transmembrane region" description="Helical" evidence="1">
    <location>
        <begin position="217"/>
        <end position="239"/>
    </location>
</feature>
<dbReference type="AlphaFoldDB" id="A0A7J5AXN1"/>
<comment type="caution">
    <text evidence="2">The sequence shown here is derived from an EMBL/GenBank/DDBJ whole genome shotgun (WGS) entry which is preliminary data.</text>
</comment>
<keyword evidence="1" id="KW-0812">Transmembrane</keyword>
<dbReference type="EMBL" id="WBJX01000007">
    <property type="protein sequence ID" value="KAB1636188.1"/>
    <property type="molecule type" value="Genomic_DNA"/>
</dbReference>
<dbReference type="Gene3D" id="1.20.1250.20">
    <property type="entry name" value="MFS general substrate transporter like domains"/>
    <property type="match status" value="1"/>
</dbReference>
<dbReference type="SUPFAM" id="SSF103473">
    <property type="entry name" value="MFS general substrate transporter"/>
    <property type="match status" value="1"/>
</dbReference>
<proteinExistence type="predicted"/>
<organism evidence="2 3">
    <name type="scientific">Pseudoclavibacter terrae</name>
    <dbReference type="NCBI Taxonomy" id="1530195"/>
    <lineage>
        <taxon>Bacteria</taxon>
        <taxon>Bacillati</taxon>
        <taxon>Actinomycetota</taxon>
        <taxon>Actinomycetes</taxon>
        <taxon>Micrococcales</taxon>
        <taxon>Microbacteriaceae</taxon>
        <taxon>Pseudoclavibacter</taxon>
    </lineage>
</organism>
<keyword evidence="1" id="KW-1133">Transmembrane helix</keyword>
<feature type="transmembrane region" description="Helical" evidence="1">
    <location>
        <begin position="245"/>
        <end position="263"/>
    </location>
</feature>